<dbReference type="OrthoDB" id="2591260at2759"/>
<keyword evidence="4" id="KW-1185">Reference proteome</keyword>
<feature type="compositionally biased region" description="Low complexity" evidence="1">
    <location>
        <begin position="1538"/>
        <end position="1550"/>
    </location>
</feature>
<feature type="compositionally biased region" description="Polar residues" evidence="1">
    <location>
        <begin position="1"/>
        <end position="10"/>
    </location>
</feature>
<name>A0A165HN08_9APHY</name>
<feature type="region of interest" description="Disordered" evidence="1">
    <location>
        <begin position="499"/>
        <end position="531"/>
    </location>
</feature>
<feature type="compositionally biased region" description="Polar residues" evidence="1">
    <location>
        <begin position="1213"/>
        <end position="1222"/>
    </location>
</feature>
<gene>
    <name evidence="3" type="ORF">LAESUDRAFT_746733</name>
</gene>
<evidence type="ECO:0000313" key="3">
    <source>
        <dbReference type="EMBL" id="KZT11950.1"/>
    </source>
</evidence>
<protein>
    <recommendedName>
        <fullName evidence="2">Telomere-associated protein Rif1 N-terminal domain-containing protein</fullName>
    </recommendedName>
</protein>
<feature type="domain" description="Telomere-associated protein Rif1 N-terminal" evidence="2">
    <location>
        <begin position="220"/>
        <end position="487"/>
    </location>
</feature>
<sequence length="1590" mass="175625">MVLSWREQNATTSLPTPPSTSHRDKENRPLRLLSNSRVAWSDEHQYHTFGLSPPPVLSIQSSASRVAPSKSILKRTDYLLLPLFDDFKKEVTPEPADPLVDLHYLEGPVSRMLAADAPLPDLIEAYSVLAARLKSCVSGVTDADGSWPLFQPLRQYRDTFVDALVRDLQRIFDDPSTVKLEELSSEEEIVTGLLSPKESPKKKRGMTAEQVKFARDLCTVCHAVLKLLNVMFTSPSIFHIFSDEQLRFIMTQVLAIPLAKSLPTPNARKTCALAVWLIQTQRLSSNVLNPAKDRIAYALRRAIEGELGKEGKKGSINDGLKAIHELSQLHPSVFVPAFTELLPAMLSNLLAPTLVLRTQACHALGGFALAAASIPLSEVHTRISNIVASRFISPGTSNGFMSPLKDSTIIRTLRTTLVATDPKHPAQGPVWAWSVIANFVVLLGPAVYSDERLMRAITALFALGMRHQKSSVRALGCLAWRCMTWAYFHAPLIQLKPLEDESDASSSSETSDGEEQSKRAEEDHEEKPDWKVVQSVVDMGAGVATIGALLAGESTDELSLRRALGLLRGMSKKGGQTCKDALETAWRLVGLEEANPWDAQRLLARGLFCAIPGLLTVEYKALTQAVRPLLDQCTGVEDVRPLTREEIALEWVFDSLLDVWKEGLSALRLSWGSDIPGEISEVWRDLIKAPATLLRDSGDKEALMQFAERANKILIDLLEDPEVDLSLEPEQSVELSSPVKPDGTKMRKAPPAARWNLGLKLYLTRELWTSMKNVLPEFSLRAPAETLLKFLVNHETKLVGDVNLADQIRQQWTALCAEVVFACDAGELEKFWCGGLCMYTKRRENVWNAEVRQAVWSGFVEGWSDACAEWDAAVILLSVPFMELNAWEISHRDVEDWNMLLRVAMDKALDHGIDSVTVVDQIASIVSSNHSPTFEYSIHASDLLLSQLEINEARQVPEGVMQLVNNTLISTYPPEPRKKVRSKWLMRTLTRVLDACPVELAVGVYESLQEGLSLWIADEYKAFTPEEYAMDILPVYQTILIGIQSQPTSAATIETLAPIIESAFCGREDKPEAAVHAFEEFWRATYADTPEPLWGWPERIQTCLQKLARNKAETLAPAANVDNSAANEDGESEDGAGPSNDYLFSLSADEREKEELEISAAVLMPDDDGRSAFAPAVTIRAATPTSPLHPRVNLASPPVTPKSSARELPFTPLSPQLASAQNASSDLPATPLLASPATPKRTSRSASDDNQLSLERRRSTGNKENLPSVASVVERIAMRSPAATTTLFLGKRRMSDDEESDVVAKRSKVDPLSSTLAQEKFDVPAALDEPARFFQGVSDSSEHSVLLPKAPHPKLRRLSIEEVFGRLSEETIDGESAELPVAGLFTPSKRKGVFLDAVEVPTYEQVLRRERIASLRSKMVRTLSAPASAASSRTFMAERVLRRTHSSAVNAMRAEIETPPSKHRRTDLRAELYSTPSKIVRALRDAPMAGSDDSIMQASPEQRFSDQLSDDDPHTDCITPFGVVSPALRRARKDDTDPPSSDDSNEPLSPVREHVKRRIARLPSSKALLKPSPLKLRLRPLGMLSSDNED</sequence>
<dbReference type="RefSeq" id="XP_040769598.1">
    <property type="nucleotide sequence ID" value="XM_040911434.1"/>
</dbReference>
<feature type="compositionally biased region" description="Low complexity" evidence="1">
    <location>
        <begin position="1561"/>
        <end position="1581"/>
    </location>
</feature>
<dbReference type="STRING" id="1314785.A0A165HN08"/>
<proteinExistence type="predicted"/>
<feature type="region of interest" description="Disordered" evidence="1">
    <location>
        <begin position="1489"/>
        <end position="1590"/>
    </location>
</feature>
<reference evidence="3 4" key="1">
    <citation type="journal article" date="2016" name="Mol. Biol. Evol.">
        <title>Comparative Genomics of Early-Diverging Mushroom-Forming Fungi Provides Insights into the Origins of Lignocellulose Decay Capabilities.</title>
        <authorList>
            <person name="Nagy L.G."/>
            <person name="Riley R."/>
            <person name="Tritt A."/>
            <person name="Adam C."/>
            <person name="Daum C."/>
            <person name="Floudas D."/>
            <person name="Sun H."/>
            <person name="Yadav J.S."/>
            <person name="Pangilinan J."/>
            <person name="Larsson K.H."/>
            <person name="Matsuura K."/>
            <person name="Barry K."/>
            <person name="Labutti K."/>
            <person name="Kuo R."/>
            <person name="Ohm R.A."/>
            <person name="Bhattacharya S.S."/>
            <person name="Shirouzu T."/>
            <person name="Yoshinaga Y."/>
            <person name="Martin F.M."/>
            <person name="Grigoriev I.V."/>
            <person name="Hibbett D.S."/>
        </authorList>
    </citation>
    <scope>NUCLEOTIDE SEQUENCE [LARGE SCALE GENOMIC DNA]</scope>
    <source>
        <strain evidence="3 4">93-53</strain>
    </source>
</reference>
<organism evidence="3 4">
    <name type="scientific">Laetiporus sulphureus 93-53</name>
    <dbReference type="NCBI Taxonomy" id="1314785"/>
    <lineage>
        <taxon>Eukaryota</taxon>
        <taxon>Fungi</taxon>
        <taxon>Dikarya</taxon>
        <taxon>Basidiomycota</taxon>
        <taxon>Agaricomycotina</taxon>
        <taxon>Agaricomycetes</taxon>
        <taxon>Polyporales</taxon>
        <taxon>Laetiporus</taxon>
    </lineage>
</organism>
<evidence type="ECO:0000256" key="1">
    <source>
        <dbReference type="SAM" id="MobiDB-lite"/>
    </source>
</evidence>
<feature type="region of interest" description="Disordered" evidence="1">
    <location>
        <begin position="1118"/>
        <end position="1143"/>
    </location>
</feature>
<feature type="compositionally biased region" description="Basic and acidic residues" evidence="1">
    <location>
        <begin position="515"/>
        <end position="530"/>
    </location>
</feature>
<dbReference type="GeneID" id="63828462"/>
<accession>A0A165HN08</accession>
<evidence type="ECO:0000259" key="2">
    <source>
        <dbReference type="Pfam" id="PF12231"/>
    </source>
</evidence>
<dbReference type="Pfam" id="PF12231">
    <property type="entry name" value="Rif1_N"/>
    <property type="match status" value="1"/>
</dbReference>
<dbReference type="InParanoid" id="A0A165HN08"/>
<feature type="region of interest" description="Disordered" evidence="1">
    <location>
        <begin position="1"/>
        <end position="28"/>
    </location>
</feature>
<dbReference type="InterPro" id="IPR022031">
    <property type="entry name" value="Rif1_N"/>
</dbReference>
<evidence type="ECO:0000313" key="4">
    <source>
        <dbReference type="Proteomes" id="UP000076871"/>
    </source>
</evidence>
<feature type="region of interest" description="Disordered" evidence="1">
    <location>
        <begin position="1184"/>
        <end position="1266"/>
    </location>
</feature>
<feature type="compositionally biased region" description="Low complexity" evidence="1">
    <location>
        <begin position="1223"/>
        <end position="1239"/>
    </location>
</feature>
<feature type="compositionally biased region" description="Polar residues" evidence="1">
    <location>
        <begin position="1244"/>
        <end position="1253"/>
    </location>
</feature>
<feature type="compositionally biased region" description="Polar residues" evidence="1">
    <location>
        <begin position="1494"/>
        <end position="1507"/>
    </location>
</feature>
<feature type="region of interest" description="Disordered" evidence="1">
    <location>
        <begin position="729"/>
        <end position="748"/>
    </location>
</feature>
<dbReference type="Proteomes" id="UP000076871">
    <property type="component" value="Unassembled WGS sequence"/>
</dbReference>
<dbReference type="EMBL" id="KV427606">
    <property type="protein sequence ID" value="KZT11950.1"/>
    <property type="molecule type" value="Genomic_DNA"/>
</dbReference>